<evidence type="ECO:0000313" key="1">
    <source>
        <dbReference type="EMBL" id="TWT63892.1"/>
    </source>
</evidence>
<comment type="caution">
    <text evidence="1">The sequence shown here is derived from an EMBL/GenBank/DDBJ whole genome shotgun (WGS) entry which is preliminary data.</text>
</comment>
<dbReference type="EMBL" id="SJPG01000001">
    <property type="protein sequence ID" value="TWT63892.1"/>
    <property type="molecule type" value="Genomic_DNA"/>
</dbReference>
<organism evidence="1 2">
    <name type="scientific">Rubinisphaera italica</name>
    <dbReference type="NCBI Taxonomy" id="2527969"/>
    <lineage>
        <taxon>Bacteria</taxon>
        <taxon>Pseudomonadati</taxon>
        <taxon>Planctomycetota</taxon>
        <taxon>Planctomycetia</taxon>
        <taxon>Planctomycetales</taxon>
        <taxon>Planctomycetaceae</taxon>
        <taxon>Rubinisphaera</taxon>
    </lineage>
</organism>
<protein>
    <submittedName>
        <fullName evidence="1">Uncharacterized protein</fullName>
    </submittedName>
</protein>
<keyword evidence="2" id="KW-1185">Reference proteome</keyword>
<dbReference type="RefSeq" id="WP_146505661.1">
    <property type="nucleotide sequence ID" value="NZ_SJPG01000001.1"/>
</dbReference>
<reference evidence="1 2" key="1">
    <citation type="submission" date="2019-02" db="EMBL/GenBank/DDBJ databases">
        <title>Deep-cultivation of Planctomycetes and their phenomic and genomic characterization uncovers novel biology.</title>
        <authorList>
            <person name="Wiegand S."/>
            <person name="Jogler M."/>
            <person name="Boedeker C."/>
            <person name="Pinto D."/>
            <person name="Vollmers J."/>
            <person name="Rivas-Marin E."/>
            <person name="Kohn T."/>
            <person name="Peeters S.H."/>
            <person name="Heuer A."/>
            <person name="Rast P."/>
            <person name="Oberbeckmann S."/>
            <person name="Bunk B."/>
            <person name="Jeske O."/>
            <person name="Meyerdierks A."/>
            <person name="Storesund J.E."/>
            <person name="Kallscheuer N."/>
            <person name="Luecker S."/>
            <person name="Lage O.M."/>
            <person name="Pohl T."/>
            <person name="Merkel B.J."/>
            <person name="Hornburger P."/>
            <person name="Mueller R.-W."/>
            <person name="Bruemmer F."/>
            <person name="Labrenz M."/>
            <person name="Spormann A.M."/>
            <person name="Op Den Camp H."/>
            <person name="Overmann J."/>
            <person name="Amann R."/>
            <person name="Jetten M.S.M."/>
            <person name="Mascher T."/>
            <person name="Medema M.H."/>
            <person name="Devos D.P."/>
            <person name="Kaster A.-K."/>
            <person name="Ovreas L."/>
            <person name="Rohde M."/>
            <person name="Galperin M.Y."/>
            <person name="Jogler C."/>
        </authorList>
    </citation>
    <scope>NUCLEOTIDE SEQUENCE [LARGE SCALE GENOMIC DNA]</scope>
    <source>
        <strain evidence="1 2">Pan54</strain>
    </source>
</reference>
<proteinExistence type="predicted"/>
<accession>A0A5C5XQ50</accession>
<gene>
    <name evidence="1" type="ORF">Pan54_46510</name>
</gene>
<sequence length="384" mass="44110">MWDELNQGLEKSPAEALQTLIEQLGAKGDPHHLFDAELMKWKFENNLPVTQPTSVADVPREKKLEFEQVYIEAARKTGKQLLDRGQLADAWMYYRVIGETDDLAAALDAYQAPSEIDDELEEMLQLSLYQRINTVKGVELMLATHGMCNTVTTVDQIYLEMSPKDRCKCAEVLVRQLYADLLHNVRYEVEQRTPMLPPDQTLSELLAGRLWLFENENYHTDVSHLNAVVRFARSLEKDQPEALDMAIQLSDYGARLSTHLQYPGEPPFDDYYVAHQHYFKIVADKNREASLDFFRKRMEQAEDAQDQELIAYVMVDLLMRLEKHAEAIETAEKYLGNVNEQSGFSFTALCEDTGDMEALKRHAQKVNNPVLYVAAQLKSDQQQK</sequence>
<name>A0A5C5XQ50_9PLAN</name>
<dbReference type="Proteomes" id="UP000316095">
    <property type="component" value="Unassembled WGS sequence"/>
</dbReference>
<dbReference type="OrthoDB" id="255759at2"/>
<dbReference type="AlphaFoldDB" id="A0A5C5XQ50"/>
<evidence type="ECO:0000313" key="2">
    <source>
        <dbReference type="Proteomes" id="UP000316095"/>
    </source>
</evidence>